<dbReference type="SUPFAM" id="SSF52540">
    <property type="entry name" value="P-loop containing nucleoside triphosphate hydrolases"/>
    <property type="match status" value="1"/>
</dbReference>
<dbReference type="InterPro" id="IPR003439">
    <property type="entry name" value="ABC_transporter-like_ATP-bd"/>
</dbReference>
<keyword evidence="3" id="KW-0813">Transport</keyword>
<dbReference type="InterPro" id="IPR050763">
    <property type="entry name" value="ABC_transporter_ATP-binding"/>
</dbReference>
<organism evidence="8 9">
    <name type="scientific">Bifidobacterium lemurum</name>
    <dbReference type="NCBI Taxonomy" id="1603886"/>
    <lineage>
        <taxon>Bacteria</taxon>
        <taxon>Bacillati</taxon>
        <taxon>Actinomycetota</taxon>
        <taxon>Actinomycetes</taxon>
        <taxon>Bifidobacteriales</taxon>
        <taxon>Bifidobacteriaceae</taxon>
        <taxon>Bifidobacterium</taxon>
    </lineage>
</organism>
<evidence type="ECO:0000256" key="2">
    <source>
        <dbReference type="ARBA" id="ARBA00005417"/>
    </source>
</evidence>
<dbReference type="InterPro" id="IPR003593">
    <property type="entry name" value="AAA+_ATPase"/>
</dbReference>
<dbReference type="CDD" id="cd03230">
    <property type="entry name" value="ABC_DR_subfamily_A"/>
    <property type="match status" value="1"/>
</dbReference>
<dbReference type="RefSeq" id="WP_072726620.1">
    <property type="nucleotide sequence ID" value="NZ_BDIS01000024.1"/>
</dbReference>
<evidence type="ECO:0000259" key="7">
    <source>
        <dbReference type="PROSITE" id="PS50893"/>
    </source>
</evidence>
<dbReference type="PROSITE" id="PS50893">
    <property type="entry name" value="ABC_TRANSPORTER_2"/>
    <property type="match status" value="1"/>
</dbReference>
<dbReference type="GO" id="GO:0016887">
    <property type="term" value="F:ATP hydrolysis activity"/>
    <property type="evidence" value="ECO:0007669"/>
    <property type="project" value="InterPro"/>
</dbReference>
<dbReference type="PANTHER" id="PTHR42711:SF5">
    <property type="entry name" value="ABC TRANSPORTER ATP-BINDING PROTEIN NATA"/>
    <property type="match status" value="1"/>
</dbReference>
<evidence type="ECO:0000313" key="9">
    <source>
        <dbReference type="Proteomes" id="UP000216352"/>
    </source>
</evidence>
<evidence type="ECO:0000256" key="6">
    <source>
        <dbReference type="ARBA" id="ARBA00023251"/>
    </source>
</evidence>
<feature type="domain" description="ABC transporter" evidence="7">
    <location>
        <begin position="5"/>
        <end position="230"/>
    </location>
</feature>
<dbReference type="OrthoDB" id="9804819at2"/>
<dbReference type="Pfam" id="PF00005">
    <property type="entry name" value="ABC_tran"/>
    <property type="match status" value="1"/>
</dbReference>
<evidence type="ECO:0000256" key="5">
    <source>
        <dbReference type="ARBA" id="ARBA00022840"/>
    </source>
</evidence>
<dbReference type="SMART" id="SM00382">
    <property type="entry name" value="AAA"/>
    <property type="match status" value="1"/>
</dbReference>
<evidence type="ECO:0000256" key="3">
    <source>
        <dbReference type="ARBA" id="ARBA00022448"/>
    </source>
</evidence>
<dbReference type="STRING" id="1603886.GCA_001895165_01767"/>
<dbReference type="EMBL" id="MWWX01000005">
    <property type="protein sequence ID" value="OZG62173.1"/>
    <property type="molecule type" value="Genomic_DNA"/>
</dbReference>
<dbReference type="AlphaFoldDB" id="A0A261FT99"/>
<accession>A0A261FT99</accession>
<dbReference type="InterPro" id="IPR027417">
    <property type="entry name" value="P-loop_NTPase"/>
</dbReference>
<dbReference type="GO" id="GO:0046677">
    <property type="term" value="P:response to antibiotic"/>
    <property type="evidence" value="ECO:0007669"/>
    <property type="project" value="UniProtKB-KW"/>
</dbReference>
<dbReference type="Gene3D" id="3.40.50.300">
    <property type="entry name" value="P-loop containing nucleotide triphosphate hydrolases"/>
    <property type="match status" value="1"/>
</dbReference>
<sequence length="315" mass="35209">MASCIEIRNLTHDYGAGRGVFDVSLDVQDGECFGFAGINGAGKTTTIRHLMGFLKPDSGTAAIRGRDCWRDACEIKRSVGYVPGEIAFPAVGTGNDFLDLQMERARTHDRAYRDYVCDALQLDPTAGLKAMSKGMKQKTALAAAFMAKPDILIMDEPTTGLDPLMRDRFLELLDERLKAGCTVFMSSHIFGEMERSCDRVALIKDGHIADVKDVNEIRHNHHKEFRVEFATREEYERARALGFELAEERPERLQITFGVDDGDIALLLNALMEFDVLWFKEIKHSLEEYVLTVFEAEEAGKADDADGTDTTDALR</sequence>
<gene>
    <name evidence="8" type="ORF">BLEM_0719</name>
</gene>
<keyword evidence="6" id="KW-0046">Antibiotic resistance</keyword>
<dbReference type="Proteomes" id="UP000216352">
    <property type="component" value="Unassembled WGS sequence"/>
</dbReference>
<reference evidence="8 9" key="1">
    <citation type="journal article" date="2017" name="BMC Genomics">
        <title>Comparative genomic and phylogenomic analyses of the Bifidobacteriaceae family.</title>
        <authorList>
            <person name="Lugli G.A."/>
            <person name="Milani C."/>
            <person name="Turroni F."/>
            <person name="Duranti S."/>
            <person name="Mancabelli L."/>
            <person name="Mangifesta M."/>
            <person name="Ferrario C."/>
            <person name="Modesto M."/>
            <person name="Mattarelli P."/>
            <person name="Jiri K."/>
            <person name="van Sinderen D."/>
            <person name="Ventura M."/>
        </authorList>
    </citation>
    <scope>NUCLEOTIDE SEQUENCE [LARGE SCALE GENOMIC DNA]</scope>
    <source>
        <strain evidence="8 9">DSM 28807</strain>
    </source>
</reference>
<name>A0A261FT99_9BIFI</name>
<comment type="similarity">
    <text evidence="2">Belongs to the ABC transporter superfamily.</text>
</comment>
<proteinExistence type="inferred from homology"/>
<dbReference type="GO" id="GO:0005886">
    <property type="term" value="C:plasma membrane"/>
    <property type="evidence" value="ECO:0007669"/>
    <property type="project" value="UniProtKB-SubCell"/>
</dbReference>
<keyword evidence="4" id="KW-0547">Nucleotide-binding</keyword>
<keyword evidence="9" id="KW-1185">Reference proteome</keyword>
<keyword evidence="5 8" id="KW-0067">ATP-binding</keyword>
<comment type="subcellular location">
    <subcellularLocation>
        <location evidence="1">Cell membrane</location>
        <topology evidence="1">Peripheral membrane protein</topology>
    </subcellularLocation>
</comment>
<evidence type="ECO:0000313" key="8">
    <source>
        <dbReference type="EMBL" id="OZG62173.1"/>
    </source>
</evidence>
<evidence type="ECO:0000256" key="1">
    <source>
        <dbReference type="ARBA" id="ARBA00004202"/>
    </source>
</evidence>
<dbReference type="GO" id="GO:0005524">
    <property type="term" value="F:ATP binding"/>
    <property type="evidence" value="ECO:0007669"/>
    <property type="project" value="UniProtKB-KW"/>
</dbReference>
<protein>
    <submittedName>
        <fullName evidence="8">ABC transporter ATP-binding protein</fullName>
    </submittedName>
</protein>
<evidence type="ECO:0000256" key="4">
    <source>
        <dbReference type="ARBA" id="ARBA00022741"/>
    </source>
</evidence>
<dbReference type="PANTHER" id="PTHR42711">
    <property type="entry name" value="ABC TRANSPORTER ATP-BINDING PROTEIN"/>
    <property type="match status" value="1"/>
</dbReference>
<comment type="caution">
    <text evidence="8">The sequence shown here is derived from an EMBL/GenBank/DDBJ whole genome shotgun (WGS) entry which is preliminary data.</text>
</comment>